<keyword evidence="1" id="KW-0472">Membrane</keyword>
<gene>
    <name evidence="2" type="ORF">QBC47DRAFT_377702</name>
</gene>
<dbReference type="Proteomes" id="UP001239445">
    <property type="component" value="Unassembled WGS sequence"/>
</dbReference>
<evidence type="ECO:0000256" key="1">
    <source>
        <dbReference type="SAM" id="Phobius"/>
    </source>
</evidence>
<accession>A0AAJ0BF29</accession>
<reference evidence="2" key="1">
    <citation type="submission" date="2023-06" db="EMBL/GenBank/DDBJ databases">
        <title>Genome-scale phylogeny and comparative genomics of the fungal order Sordariales.</title>
        <authorList>
            <consortium name="Lawrence Berkeley National Laboratory"/>
            <person name="Hensen N."/>
            <person name="Bonometti L."/>
            <person name="Westerberg I."/>
            <person name="Brannstrom I.O."/>
            <person name="Guillou S."/>
            <person name="Cros-Aarteil S."/>
            <person name="Calhoun S."/>
            <person name="Haridas S."/>
            <person name="Kuo A."/>
            <person name="Mondo S."/>
            <person name="Pangilinan J."/>
            <person name="Riley R."/>
            <person name="Labutti K."/>
            <person name="Andreopoulos B."/>
            <person name="Lipzen A."/>
            <person name="Chen C."/>
            <person name="Yanf M."/>
            <person name="Daum C."/>
            <person name="Ng V."/>
            <person name="Clum A."/>
            <person name="Steindorff A."/>
            <person name="Ohm R."/>
            <person name="Martin F."/>
            <person name="Silar P."/>
            <person name="Natvig D."/>
            <person name="Lalanne C."/>
            <person name="Gautier V."/>
            <person name="Ament-Velasquez S.L."/>
            <person name="Kruys A."/>
            <person name="Hutchinson M.I."/>
            <person name="Powell A.J."/>
            <person name="Barry K."/>
            <person name="Miller A.N."/>
            <person name="Grigoriev I.V."/>
            <person name="Debuchy R."/>
            <person name="Gladieux P."/>
            <person name="Thoren M.H."/>
            <person name="Johannesson H."/>
        </authorList>
    </citation>
    <scope>NUCLEOTIDE SEQUENCE</scope>
    <source>
        <strain evidence="2">PSN4</strain>
    </source>
</reference>
<evidence type="ECO:0000313" key="3">
    <source>
        <dbReference type="Proteomes" id="UP001239445"/>
    </source>
</evidence>
<keyword evidence="1" id="KW-1133">Transmembrane helix</keyword>
<keyword evidence="3" id="KW-1185">Reference proteome</keyword>
<name>A0AAJ0BF29_9PEZI</name>
<organism evidence="2 3">
    <name type="scientific">Echria macrotheca</name>
    <dbReference type="NCBI Taxonomy" id="438768"/>
    <lineage>
        <taxon>Eukaryota</taxon>
        <taxon>Fungi</taxon>
        <taxon>Dikarya</taxon>
        <taxon>Ascomycota</taxon>
        <taxon>Pezizomycotina</taxon>
        <taxon>Sordariomycetes</taxon>
        <taxon>Sordariomycetidae</taxon>
        <taxon>Sordariales</taxon>
        <taxon>Schizotheciaceae</taxon>
        <taxon>Echria</taxon>
    </lineage>
</organism>
<proteinExistence type="predicted"/>
<keyword evidence="1" id="KW-0812">Transmembrane</keyword>
<evidence type="ECO:0000313" key="2">
    <source>
        <dbReference type="EMBL" id="KAK1756812.1"/>
    </source>
</evidence>
<comment type="caution">
    <text evidence="2">The sequence shown here is derived from an EMBL/GenBank/DDBJ whole genome shotgun (WGS) entry which is preliminary data.</text>
</comment>
<sequence length="88" mass="9855">MRCLLDGRTVAISSLFLFVGAKMGFISFIHVYTQLYKWKGGEKMGEVSVVLFFSPVSWEEDVIRQHRMVGILAFPLRASCIGGRVGRG</sequence>
<protein>
    <submittedName>
        <fullName evidence="2">Uncharacterized protein</fullName>
    </submittedName>
</protein>
<feature type="transmembrane region" description="Helical" evidence="1">
    <location>
        <begin position="12"/>
        <end position="33"/>
    </location>
</feature>
<dbReference type="EMBL" id="MU839831">
    <property type="protein sequence ID" value="KAK1756812.1"/>
    <property type="molecule type" value="Genomic_DNA"/>
</dbReference>
<dbReference type="AlphaFoldDB" id="A0AAJ0BF29"/>